<reference evidence="2 3" key="1">
    <citation type="submission" date="2021-01" db="EMBL/GenBank/DDBJ databases">
        <title>Whole genome shotgun sequence of Planobispora siamensis NBRC 107568.</title>
        <authorList>
            <person name="Komaki H."/>
            <person name="Tamura T."/>
        </authorList>
    </citation>
    <scope>NUCLEOTIDE SEQUENCE [LARGE SCALE GENOMIC DNA]</scope>
    <source>
        <strain evidence="2 3">NBRC 107568</strain>
    </source>
</reference>
<dbReference type="AlphaFoldDB" id="A0A8J3SIV9"/>
<evidence type="ECO:0000313" key="3">
    <source>
        <dbReference type="Proteomes" id="UP000619788"/>
    </source>
</evidence>
<evidence type="ECO:0000313" key="2">
    <source>
        <dbReference type="EMBL" id="GIH93024.1"/>
    </source>
</evidence>
<evidence type="ECO:0000256" key="1">
    <source>
        <dbReference type="SAM" id="SignalP"/>
    </source>
</evidence>
<name>A0A8J3SIV9_9ACTN</name>
<sequence length="326" mass="35518">MRFATVPVRSLIAAGIGLAAVGAAAPPSSPAPRSAPNLRLAAAVRPAVAAPESARPVRTAPEGAYWHVRTLFTMTHPRQLGRGSNRYWVEEWGISETWTSRDTKSWFGYRELGVRLKSAADEAAWRRDGSPATWRRTADGMTVSLAIAPDKGRVTPVKGQVNAFILVDQRLTYEELQRLPADPAALKAWIDKAVRVPHADPRARVPEESVDGHVTGALFSLLYDLPVPKEVRTAAYRALPTMPGVRPLGKVKDSRGRTGEGFSIVRRYKGDHVVTRQMIVDTDAMVLLAENVKTTIGGKVFPNKTSTQTMLHVGWTDTPPAVPALP</sequence>
<gene>
    <name evidence="2" type="ORF">Psi01_36540</name>
</gene>
<comment type="caution">
    <text evidence="2">The sequence shown here is derived from an EMBL/GenBank/DDBJ whole genome shotgun (WGS) entry which is preliminary data.</text>
</comment>
<dbReference type="RefSeq" id="WP_204065212.1">
    <property type="nucleotide sequence ID" value="NZ_BOOJ01000030.1"/>
</dbReference>
<keyword evidence="3" id="KW-1185">Reference proteome</keyword>
<feature type="signal peptide" evidence="1">
    <location>
        <begin position="1"/>
        <end position="19"/>
    </location>
</feature>
<proteinExistence type="predicted"/>
<keyword evidence="1" id="KW-0732">Signal</keyword>
<protein>
    <submittedName>
        <fullName evidence="2">Uncharacterized protein</fullName>
    </submittedName>
</protein>
<feature type="chain" id="PRO_5038788477" evidence="1">
    <location>
        <begin position="20"/>
        <end position="326"/>
    </location>
</feature>
<dbReference type="EMBL" id="BOOJ01000030">
    <property type="protein sequence ID" value="GIH93024.1"/>
    <property type="molecule type" value="Genomic_DNA"/>
</dbReference>
<accession>A0A8J3SIV9</accession>
<organism evidence="2 3">
    <name type="scientific">Planobispora siamensis</name>
    <dbReference type="NCBI Taxonomy" id="936338"/>
    <lineage>
        <taxon>Bacteria</taxon>
        <taxon>Bacillati</taxon>
        <taxon>Actinomycetota</taxon>
        <taxon>Actinomycetes</taxon>
        <taxon>Streptosporangiales</taxon>
        <taxon>Streptosporangiaceae</taxon>
        <taxon>Planobispora</taxon>
    </lineage>
</organism>
<dbReference type="Proteomes" id="UP000619788">
    <property type="component" value="Unassembled WGS sequence"/>
</dbReference>